<protein>
    <recommendedName>
        <fullName evidence="3">Type II secretion system protein</fullName>
    </recommendedName>
</protein>
<proteinExistence type="predicted"/>
<evidence type="ECO:0008006" key="3">
    <source>
        <dbReference type="Google" id="ProtNLM"/>
    </source>
</evidence>
<name>A0A557RB97_9RHOO</name>
<dbReference type="AlphaFoldDB" id="A0A557RB97"/>
<organism evidence="1 2">
    <name type="scientific">Denitromonas halophila</name>
    <dbReference type="NCBI Taxonomy" id="1629404"/>
    <lineage>
        <taxon>Bacteria</taxon>
        <taxon>Pseudomonadati</taxon>
        <taxon>Pseudomonadota</taxon>
        <taxon>Betaproteobacteria</taxon>
        <taxon>Rhodocyclales</taxon>
        <taxon>Zoogloeaceae</taxon>
        <taxon>Denitromonas</taxon>
    </lineage>
</organism>
<dbReference type="EMBL" id="VMNI01000021">
    <property type="protein sequence ID" value="TVO72309.1"/>
    <property type="molecule type" value="Genomic_DNA"/>
</dbReference>
<comment type="caution">
    <text evidence="1">The sequence shown here is derived from an EMBL/GenBank/DDBJ whole genome shotgun (WGS) entry which is preliminary data.</text>
</comment>
<gene>
    <name evidence="1" type="ORF">FHP89_18690</name>
</gene>
<dbReference type="Proteomes" id="UP000318349">
    <property type="component" value="Unassembled WGS sequence"/>
</dbReference>
<reference evidence="1 2" key="1">
    <citation type="submission" date="2019-07" db="EMBL/GenBank/DDBJ databases">
        <title>The pathways for chlorine oxyanion respiration interact through the shared metabolite chlorate.</title>
        <authorList>
            <person name="Barnum T.P."/>
            <person name="Cheng Y."/>
            <person name="Hill K.A."/>
            <person name="Lucas L.N."/>
            <person name="Carlson H.K."/>
            <person name="Coates J.D."/>
        </authorList>
    </citation>
    <scope>NUCLEOTIDE SEQUENCE [LARGE SCALE GENOMIC DNA]</scope>
    <source>
        <strain evidence="1 2">SFB-1</strain>
    </source>
</reference>
<evidence type="ECO:0000313" key="1">
    <source>
        <dbReference type="EMBL" id="TVO72309.1"/>
    </source>
</evidence>
<accession>A0A557RB97</accession>
<evidence type="ECO:0000313" key="2">
    <source>
        <dbReference type="Proteomes" id="UP000318349"/>
    </source>
</evidence>
<sequence>MHSRQRGLILPALLVLLLIGGLSVVLGGNTLSDRVAAQRQQTTTAALTQARAALLGYAQSYHLTHPGQSVGYLPCPDTNSAVSDGNAAPVCGSQDNFAIGRLPYRTLGLPPLRDGYGECLWYAVSGPFKNNPKGARMDWDTPGQFDISDGNRTLNPALHADQLAAAVIFSPGRPLTGQARSSSSRRCGGDADAATALLAYLEGATGTPSAANTTLTRGRPADTANNDSAAWLSADDIFDAKLLERADFAAFLNAMNTNLRTTLAKVKTSTLPYAAPPPLAFTSVGVIDIGALPAAMPGTAASLTADEQAFNAARAVADSWQGQIRYLRCSDGSACLQWDDGSGIPRQCIAAVAFAGHRLPTQNRSDGIVDTAAFFEGGNVSAVTTGTALSGPNVYDGAFPATDVIQCVQ</sequence>